<feature type="chain" id="PRO_5004631404" evidence="8">
    <location>
        <begin position="23"/>
        <end position="423"/>
    </location>
</feature>
<protein>
    <submittedName>
        <fullName evidence="9">Outer membrane efflux protein</fullName>
    </submittedName>
</protein>
<dbReference type="Gene3D" id="1.20.1600.10">
    <property type="entry name" value="Outer membrane efflux proteins (OEP)"/>
    <property type="match status" value="1"/>
</dbReference>
<evidence type="ECO:0000313" key="9">
    <source>
        <dbReference type="EMBL" id="ERF60658.1"/>
    </source>
</evidence>
<keyword evidence="12" id="KW-1185">Reference proteome</keyword>
<evidence type="ECO:0000256" key="8">
    <source>
        <dbReference type="SAM" id="SignalP"/>
    </source>
</evidence>
<dbReference type="GO" id="GO:0015562">
    <property type="term" value="F:efflux transmembrane transporter activity"/>
    <property type="evidence" value="ECO:0007669"/>
    <property type="project" value="InterPro"/>
</dbReference>
<dbReference type="EMBL" id="AUZJ01000035">
    <property type="protein sequence ID" value="ERF60658.1"/>
    <property type="molecule type" value="Genomic_DNA"/>
</dbReference>
<evidence type="ECO:0000256" key="1">
    <source>
        <dbReference type="ARBA" id="ARBA00004442"/>
    </source>
</evidence>
<gene>
    <name evidence="10" type="ORF">HMPREF0860_0188</name>
    <name evidence="9" type="ORF">HMPREF1325_0710</name>
</gene>
<reference evidence="11 12" key="1">
    <citation type="submission" date="2013-08" db="EMBL/GenBank/DDBJ databases">
        <authorList>
            <person name="Durkin A.S."/>
            <person name="Haft D.R."/>
            <person name="McCorrison J."/>
            <person name="Torralba M."/>
            <person name="Gillis M."/>
            <person name="Haft D.H."/>
            <person name="Methe B."/>
            <person name="Sutton G."/>
            <person name="Nelson K.E."/>
        </authorList>
    </citation>
    <scope>NUCLEOTIDE SEQUENCE [LARGE SCALE GENOMIC DNA]</scope>
    <source>
        <strain evidence="10 12">ATCC 35536</strain>
        <strain evidence="9 11">VPI DR56BR1116</strain>
    </source>
</reference>
<evidence type="ECO:0000256" key="4">
    <source>
        <dbReference type="ARBA" id="ARBA00022452"/>
    </source>
</evidence>
<sequence length="423" mass="45945">MTLKKTAAVIFCASLLAGAVSAEELTVDSAVQYAIENNISVKKDKITLDALKRAKNHSWNGVSPSASVSANMLFPAAGDARQYDYSLSIQGSLNFALSPSLYSSVKTAALNYENGLLTYDEALRSIELKVRSAFYHLLYELEYIELQRRNLETAGQQYEQNTKKYKSGQLSELDMLTSQVKYERLKPMLESAEITFANDSASFKQMLGLDQSAELALSGSLAAACSFGDISVEVDAEDTPVIRAGKNSVKIAQAALLARRFAAWGPTLSAGWTYGKSKTNIADDFSTTNAFSVGVSIPLDGYLPWSKGADSVASAADSLKTAELTLENSRTTLAVQIDNYVKQIRQIQSQIASLQANVGLAQKSYNMTKDAYTHGSRDLLTLQTAADSLLNARTDLALQEYTLITKMLDLEYTLGVPFGSLGR</sequence>
<dbReference type="PANTHER" id="PTHR30026:SF20">
    <property type="entry name" value="OUTER MEMBRANE PROTEIN TOLC"/>
    <property type="match status" value="1"/>
</dbReference>
<dbReference type="GO" id="GO:1990281">
    <property type="term" value="C:efflux pump complex"/>
    <property type="evidence" value="ECO:0007669"/>
    <property type="project" value="TreeGrafter"/>
</dbReference>
<evidence type="ECO:0000313" key="12">
    <source>
        <dbReference type="Proteomes" id="UP000016646"/>
    </source>
</evidence>
<dbReference type="GO" id="GO:0015288">
    <property type="term" value="F:porin activity"/>
    <property type="evidence" value="ECO:0007669"/>
    <property type="project" value="TreeGrafter"/>
</dbReference>
<comment type="subcellular location">
    <subcellularLocation>
        <location evidence="1">Cell outer membrane</location>
    </subcellularLocation>
</comment>
<dbReference type="Pfam" id="PF02321">
    <property type="entry name" value="OEP"/>
    <property type="match status" value="1"/>
</dbReference>
<dbReference type="Proteomes" id="UP000016412">
    <property type="component" value="Unassembled WGS sequence"/>
</dbReference>
<comment type="caution">
    <text evidence="9">The sequence shown here is derived from an EMBL/GenBank/DDBJ whole genome shotgun (WGS) entry which is preliminary data.</text>
</comment>
<dbReference type="AlphaFoldDB" id="U2MTN1"/>
<feature type="signal peptide" evidence="8">
    <location>
        <begin position="1"/>
        <end position="22"/>
    </location>
</feature>
<organism evidence="9 11">
    <name type="scientific">Treponema socranskii subsp. socranskii VPI DR56BR1116 = ATCC 35536</name>
    <dbReference type="NCBI Taxonomy" id="1125725"/>
    <lineage>
        <taxon>Bacteria</taxon>
        <taxon>Pseudomonadati</taxon>
        <taxon>Spirochaetota</taxon>
        <taxon>Spirochaetia</taxon>
        <taxon>Spirochaetales</taxon>
        <taxon>Treponemataceae</taxon>
        <taxon>Treponema</taxon>
    </lineage>
</organism>
<name>U2MTN1_TRESO</name>
<dbReference type="PANTHER" id="PTHR30026">
    <property type="entry name" value="OUTER MEMBRANE PROTEIN TOLC"/>
    <property type="match status" value="1"/>
</dbReference>
<evidence type="ECO:0000256" key="7">
    <source>
        <dbReference type="ARBA" id="ARBA00023237"/>
    </source>
</evidence>
<dbReference type="STRING" id="1125725.HMPREF1325_0710"/>
<keyword evidence="7" id="KW-0998">Cell outer membrane</keyword>
<accession>U2MTN1</accession>
<keyword evidence="3" id="KW-0813">Transport</keyword>
<evidence type="ECO:0000256" key="2">
    <source>
        <dbReference type="ARBA" id="ARBA00007613"/>
    </source>
</evidence>
<keyword evidence="8" id="KW-0732">Signal</keyword>
<dbReference type="InterPro" id="IPR003423">
    <property type="entry name" value="OMP_efflux"/>
</dbReference>
<keyword evidence="5" id="KW-0812">Transmembrane</keyword>
<dbReference type="OrthoDB" id="369735at2"/>
<evidence type="ECO:0000256" key="6">
    <source>
        <dbReference type="ARBA" id="ARBA00023136"/>
    </source>
</evidence>
<keyword evidence="4" id="KW-1134">Transmembrane beta strand</keyword>
<dbReference type="eggNOG" id="COG1538">
    <property type="taxonomic scope" value="Bacteria"/>
</dbReference>
<dbReference type="RefSeq" id="WP_021330378.1">
    <property type="nucleotide sequence ID" value="NZ_AUZJ01000035.1"/>
</dbReference>
<evidence type="ECO:0000313" key="11">
    <source>
        <dbReference type="Proteomes" id="UP000016412"/>
    </source>
</evidence>
<keyword evidence="6" id="KW-0472">Membrane</keyword>
<comment type="similarity">
    <text evidence="2">Belongs to the outer membrane factor (OMF) (TC 1.B.17) family.</text>
</comment>
<dbReference type="InterPro" id="IPR051906">
    <property type="entry name" value="TolC-like"/>
</dbReference>
<dbReference type="SUPFAM" id="SSF56954">
    <property type="entry name" value="Outer membrane efflux proteins (OEP)"/>
    <property type="match status" value="1"/>
</dbReference>
<evidence type="ECO:0000256" key="3">
    <source>
        <dbReference type="ARBA" id="ARBA00022448"/>
    </source>
</evidence>
<dbReference type="EMBL" id="AVQI01000050">
    <property type="protein sequence ID" value="ERK02594.1"/>
    <property type="molecule type" value="Genomic_DNA"/>
</dbReference>
<evidence type="ECO:0000256" key="5">
    <source>
        <dbReference type="ARBA" id="ARBA00022692"/>
    </source>
</evidence>
<dbReference type="PATRIC" id="fig|1125725.3.peg.1374"/>
<dbReference type="GO" id="GO:0009279">
    <property type="term" value="C:cell outer membrane"/>
    <property type="evidence" value="ECO:0007669"/>
    <property type="project" value="UniProtKB-SubCell"/>
</dbReference>
<proteinExistence type="inferred from homology"/>
<dbReference type="Proteomes" id="UP000016646">
    <property type="component" value="Unassembled WGS sequence"/>
</dbReference>
<evidence type="ECO:0000313" key="10">
    <source>
        <dbReference type="EMBL" id="ERK02594.1"/>
    </source>
</evidence>